<evidence type="ECO:0000313" key="4">
    <source>
        <dbReference type="EMBL" id="MBO0932489.1"/>
    </source>
</evidence>
<comment type="caution">
    <text evidence="4">The sequence shown here is derived from an EMBL/GenBank/DDBJ whole genome shotgun (WGS) entry which is preliminary data.</text>
</comment>
<dbReference type="EMBL" id="JAFMYU010000012">
    <property type="protein sequence ID" value="MBO0932489.1"/>
    <property type="molecule type" value="Genomic_DNA"/>
</dbReference>
<dbReference type="RefSeq" id="WP_207336446.1">
    <property type="nucleotide sequence ID" value="NZ_JAFMYU010000012.1"/>
</dbReference>
<dbReference type="PROSITE" id="PS51257">
    <property type="entry name" value="PROKAR_LIPOPROTEIN"/>
    <property type="match status" value="1"/>
</dbReference>
<sequence length="339" mass="36977">MIKYLLAATLAVTLFACGDSGKKSTESTSSEPAMVAAPTFVGDSAYKSIEQQLAFGPRVPNTPAHERGGDYIVAKLKQYGVEVIEQPFTAKGWDGIMVKGRNIIGVINPKATKRIFFSSHWDSRRFSDHDSIPANVKKPVPAANDGASGVAVLLEMARTIQQAKTKPAVGVDLIFFDAEDWGDGDKAVGDTEPASGQFDYIGFCLGSRHWAKNPHKPGYTAYYGVLLDMVGAKGATFQREGYSMQYAPSVVQTLWNTASRLGYGQYFLEQNATPITDDHMAPNLIAKIPTVDIIHLSTTTGSFFPDWHTAEDDMRNIDKNTLKAVGQTLVQAVYNEQVQ</sequence>
<evidence type="ECO:0000313" key="5">
    <source>
        <dbReference type="Proteomes" id="UP000664795"/>
    </source>
</evidence>
<dbReference type="SUPFAM" id="SSF53187">
    <property type="entry name" value="Zn-dependent exopeptidases"/>
    <property type="match status" value="1"/>
</dbReference>
<evidence type="ECO:0000256" key="1">
    <source>
        <dbReference type="ARBA" id="ARBA00022679"/>
    </source>
</evidence>
<keyword evidence="2" id="KW-0012">Acyltransferase</keyword>
<evidence type="ECO:0000259" key="3">
    <source>
        <dbReference type="Pfam" id="PF04389"/>
    </source>
</evidence>
<dbReference type="GO" id="GO:0008270">
    <property type="term" value="F:zinc ion binding"/>
    <property type="evidence" value="ECO:0007669"/>
    <property type="project" value="TreeGrafter"/>
</dbReference>
<dbReference type="Gene3D" id="3.40.630.10">
    <property type="entry name" value="Zn peptidases"/>
    <property type="match status" value="1"/>
</dbReference>
<keyword evidence="1" id="KW-0808">Transferase</keyword>
<reference evidence="4 5" key="1">
    <citation type="submission" date="2021-03" db="EMBL/GenBank/DDBJ databases">
        <title>Fibrella sp. HMF5036 genome sequencing and assembly.</title>
        <authorList>
            <person name="Kang H."/>
            <person name="Kim H."/>
            <person name="Bae S."/>
            <person name="Joh K."/>
        </authorList>
    </citation>
    <scope>NUCLEOTIDE SEQUENCE [LARGE SCALE GENOMIC DNA]</scope>
    <source>
        <strain evidence="4 5">HMF5036</strain>
    </source>
</reference>
<feature type="domain" description="Peptidase M28" evidence="3">
    <location>
        <begin position="102"/>
        <end position="332"/>
    </location>
</feature>
<dbReference type="Pfam" id="PF04389">
    <property type="entry name" value="Peptidase_M28"/>
    <property type="match status" value="1"/>
</dbReference>
<dbReference type="PANTHER" id="PTHR12283:SF6">
    <property type="entry name" value="GLUTAMINYL-PEPTIDE CYCLOTRANSFERASE-RELATED"/>
    <property type="match status" value="1"/>
</dbReference>
<gene>
    <name evidence="4" type="ORF">J2I48_15865</name>
</gene>
<dbReference type="GO" id="GO:0016603">
    <property type="term" value="F:glutaminyl-peptide cyclotransferase activity"/>
    <property type="evidence" value="ECO:0007669"/>
    <property type="project" value="TreeGrafter"/>
</dbReference>
<accession>A0A939G8B8</accession>
<dbReference type="Proteomes" id="UP000664795">
    <property type="component" value="Unassembled WGS sequence"/>
</dbReference>
<dbReference type="InterPro" id="IPR007484">
    <property type="entry name" value="Peptidase_M28"/>
</dbReference>
<name>A0A939G8B8_9BACT</name>
<dbReference type="AlphaFoldDB" id="A0A939G8B8"/>
<protein>
    <submittedName>
        <fullName evidence="4">M28 family peptidase</fullName>
    </submittedName>
</protein>
<dbReference type="PANTHER" id="PTHR12283">
    <property type="entry name" value="GLUTAMINYL-PEPTIDE CYCLOTRANSFERASE"/>
    <property type="match status" value="1"/>
</dbReference>
<organism evidence="4 5">
    <name type="scientific">Fibrella aquatilis</name>
    <dbReference type="NCBI Taxonomy" id="2817059"/>
    <lineage>
        <taxon>Bacteria</taxon>
        <taxon>Pseudomonadati</taxon>
        <taxon>Bacteroidota</taxon>
        <taxon>Cytophagia</taxon>
        <taxon>Cytophagales</taxon>
        <taxon>Spirosomataceae</taxon>
        <taxon>Fibrella</taxon>
    </lineage>
</organism>
<evidence type="ECO:0000256" key="2">
    <source>
        <dbReference type="ARBA" id="ARBA00023315"/>
    </source>
</evidence>
<proteinExistence type="predicted"/>
<dbReference type="InterPro" id="IPR040234">
    <property type="entry name" value="QC/QCL"/>
</dbReference>
<keyword evidence="5" id="KW-1185">Reference proteome</keyword>